<dbReference type="EMBL" id="CAEUNI010000080">
    <property type="protein sequence ID" value="CAB4372094.1"/>
    <property type="molecule type" value="Genomic_DNA"/>
</dbReference>
<dbReference type="AlphaFoldDB" id="A0A6J6AN80"/>
<evidence type="ECO:0000259" key="1">
    <source>
        <dbReference type="Pfam" id="PF00720"/>
    </source>
</evidence>
<feature type="domain" description="Subtilisin inhibitor" evidence="1">
    <location>
        <begin position="32"/>
        <end position="108"/>
    </location>
</feature>
<proteinExistence type="predicted"/>
<dbReference type="InterPro" id="IPR023549">
    <property type="entry name" value="Subtilisin_inhibitor"/>
</dbReference>
<dbReference type="GO" id="GO:0004867">
    <property type="term" value="F:serine-type endopeptidase inhibitor activity"/>
    <property type="evidence" value="ECO:0007669"/>
    <property type="project" value="InterPro"/>
</dbReference>
<gene>
    <name evidence="2" type="ORF">UFOPK4182_00747</name>
</gene>
<organism evidence="2">
    <name type="scientific">freshwater metagenome</name>
    <dbReference type="NCBI Taxonomy" id="449393"/>
    <lineage>
        <taxon>unclassified sequences</taxon>
        <taxon>metagenomes</taxon>
        <taxon>ecological metagenomes</taxon>
    </lineage>
</organism>
<dbReference type="SUPFAM" id="SSF55399">
    <property type="entry name" value="Subtilisin inhibitor"/>
    <property type="match status" value="1"/>
</dbReference>
<dbReference type="InterPro" id="IPR036819">
    <property type="entry name" value="Subtilisin_inhibitor-like_sf"/>
</dbReference>
<reference evidence="2" key="1">
    <citation type="submission" date="2020-05" db="EMBL/GenBank/DDBJ databases">
        <authorList>
            <person name="Chiriac C."/>
            <person name="Salcher M."/>
            <person name="Ghai R."/>
            <person name="Kavagutti S V."/>
        </authorList>
    </citation>
    <scope>NUCLEOTIDE SEQUENCE</scope>
</reference>
<protein>
    <submittedName>
        <fullName evidence="2">Unannotated protein</fullName>
    </submittedName>
</protein>
<sequence length="134" mass="14428">MKKSLSALILSITLAANLVLAIPTSSAAVKNSLTITYQETPESKVQKWSLKCQPTAGTMKNAKGVCKLLTAMSNPFMKPDPAEMCAGIFESAEVATVKGTWKGKKVSARFAKNNSCEISRWKTLNFLLQGSKTA</sequence>
<accession>A0A6J6AN80</accession>
<dbReference type="Gene3D" id="3.30.350.10">
    <property type="entry name" value="Subtilisin inhibitor-like"/>
    <property type="match status" value="1"/>
</dbReference>
<dbReference type="Pfam" id="PF00720">
    <property type="entry name" value="SSI"/>
    <property type="match status" value="1"/>
</dbReference>
<evidence type="ECO:0000313" key="2">
    <source>
        <dbReference type="EMBL" id="CAB4372094.1"/>
    </source>
</evidence>
<name>A0A6J6AN80_9ZZZZ</name>